<sequence length="893" mass="102295">MMQSESEDVMANNTESLSDCNICGRSHGTHECPFLLDLQYVPDTPMLSKARQTLPPGLEITKMADGTISILTKREFLRGTTFGPFEAKRNWTMNPVTNFPIRIFGTSPAETYHLDYSNEDNSNWMCFIAPASCAKEQNLICYQVKSNIFYTAMRTIISGEELRVWYAPFYALKMKMPLYNVDFASLGPSIPSQNPQVSSIDSKTNQIEILNKDMAQKLAERLPAQQLGAKDNKAVWKCKICTAIMNSVPSYAKHLMEHYKLLLGAFCNICNRKFYNNSVLQKHKVEKHSEFVTEAIGIPTSENHRQQNAQMILLNMSETEGQNPEAIKEILEKLKIGKNTSDSSIREIDKDPSSDLHLLDTNSINVNELFQNSNFIDNSSLKSILENQCLNINLSSMTDSILSDNISPSDPVKFHVEEITSELLEMANDSENISQRIDNLDCDICGKKFDKPEYLYRHLRKHTGEFICPACLAVFARKENLMSHVCSYSKRTENFECPYCQKQFTVKKYLKRHMTKHFNKNNCKWCRKTFPSQLELDSHKCPAPRHVCPQCGKRFVHRAHLIRHAKLHNNPKPLVKTNKTIKKKSADQKPLICEKCGISFKTSYILNQHLRSHGERTFECDICQRRFHRISVLKQHRQIHENAQIPCNVCGKKLKSKKALDVHVLLHGNKKFQCEKCDKSFFQRCNYLKHFKQIHGEKTMYKCPHCPTQFTSENSYSKHVETHLKPAEYCCGLCQKSFHGQYQLKRHTQTSHSGIVYRCPYCKMTARHRHSMRRHFERQHKALSDEWDRPGFVNGLEEKLEKVEGSGKEINFAPTIVGVGEEGRNKEQMSAGVQEILLHVSEVEGTDEVPQLSISDANSHLAESVLGNGYIFGEDGGDIMFYVLDNGPVVSEY</sequence>
<feature type="domain" description="C2H2-type" evidence="11">
    <location>
        <begin position="546"/>
        <end position="573"/>
    </location>
</feature>
<gene>
    <name evidence="14" type="primary">LOC105263443</name>
</gene>
<dbReference type="RefSeq" id="XP_011297968.1">
    <property type="nucleotide sequence ID" value="XM_011299666.1"/>
</dbReference>
<keyword evidence="5" id="KW-0862">Zinc</keyword>
<dbReference type="GO" id="GO:0005634">
    <property type="term" value="C:nucleus"/>
    <property type="evidence" value="ECO:0007669"/>
    <property type="project" value="UniProtKB-SubCell"/>
</dbReference>
<comment type="subcellular location">
    <subcellularLocation>
        <location evidence="1">Nucleus</location>
    </subcellularLocation>
</comment>
<feature type="domain" description="C2H2-type" evidence="11">
    <location>
        <begin position="672"/>
        <end position="700"/>
    </location>
</feature>
<dbReference type="PROSITE" id="PS50280">
    <property type="entry name" value="SET"/>
    <property type="match status" value="1"/>
</dbReference>
<dbReference type="Gene3D" id="3.30.160.60">
    <property type="entry name" value="Classic Zinc Finger"/>
    <property type="match status" value="8"/>
</dbReference>
<keyword evidence="13" id="KW-1185">Reference proteome</keyword>
<keyword evidence="9" id="KW-0539">Nucleus</keyword>
<dbReference type="Gene3D" id="2.170.270.10">
    <property type="entry name" value="SET domain"/>
    <property type="match status" value="1"/>
</dbReference>
<feature type="domain" description="C2H2-type" evidence="11">
    <location>
        <begin position="729"/>
        <end position="754"/>
    </location>
</feature>
<evidence type="ECO:0000256" key="6">
    <source>
        <dbReference type="ARBA" id="ARBA00023015"/>
    </source>
</evidence>
<dbReference type="GO" id="GO:0008270">
    <property type="term" value="F:zinc ion binding"/>
    <property type="evidence" value="ECO:0007669"/>
    <property type="project" value="UniProtKB-KW"/>
</dbReference>
<protein>
    <submittedName>
        <fullName evidence="14">PR domain zinc finger protein 15</fullName>
    </submittedName>
</protein>
<dbReference type="PROSITE" id="PS00028">
    <property type="entry name" value="ZINC_FINGER_C2H2_1"/>
    <property type="match status" value="10"/>
</dbReference>
<dbReference type="GO" id="GO:0008276">
    <property type="term" value="F:protein methyltransferase activity"/>
    <property type="evidence" value="ECO:0007669"/>
    <property type="project" value="UniProtKB-ARBA"/>
</dbReference>
<accession>A0A9R1TVL1</accession>
<dbReference type="PANTHER" id="PTHR16515">
    <property type="entry name" value="PR DOMAIN ZINC FINGER PROTEIN"/>
    <property type="match status" value="1"/>
</dbReference>
<feature type="domain" description="C2H2-type" evidence="11">
    <location>
        <begin position="495"/>
        <end position="522"/>
    </location>
</feature>
<dbReference type="InterPro" id="IPR046341">
    <property type="entry name" value="SET_dom_sf"/>
</dbReference>
<evidence type="ECO:0000256" key="8">
    <source>
        <dbReference type="ARBA" id="ARBA00023163"/>
    </source>
</evidence>
<dbReference type="Pfam" id="PF21549">
    <property type="entry name" value="PRDM2_PR"/>
    <property type="match status" value="1"/>
</dbReference>
<dbReference type="Pfam" id="PF00096">
    <property type="entry name" value="zf-C2H2"/>
    <property type="match status" value="4"/>
</dbReference>
<dbReference type="GeneID" id="105263443"/>
<dbReference type="SUPFAM" id="SSF57667">
    <property type="entry name" value="beta-beta-alpha zinc fingers"/>
    <property type="match status" value="7"/>
</dbReference>
<organism evidence="13 14">
    <name type="scientific">Fopius arisanus</name>
    <dbReference type="NCBI Taxonomy" id="64838"/>
    <lineage>
        <taxon>Eukaryota</taxon>
        <taxon>Metazoa</taxon>
        <taxon>Ecdysozoa</taxon>
        <taxon>Arthropoda</taxon>
        <taxon>Hexapoda</taxon>
        <taxon>Insecta</taxon>
        <taxon>Pterygota</taxon>
        <taxon>Neoptera</taxon>
        <taxon>Endopterygota</taxon>
        <taxon>Hymenoptera</taxon>
        <taxon>Apocrita</taxon>
        <taxon>Ichneumonoidea</taxon>
        <taxon>Braconidae</taxon>
        <taxon>Opiinae</taxon>
        <taxon>Fopius</taxon>
    </lineage>
</organism>
<dbReference type="InterPro" id="IPR050331">
    <property type="entry name" value="Zinc_finger"/>
</dbReference>
<evidence type="ECO:0000256" key="5">
    <source>
        <dbReference type="ARBA" id="ARBA00022833"/>
    </source>
</evidence>
<dbReference type="PROSITE" id="PS50157">
    <property type="entry name" value="ZINC_FINGER_C2H2_2"/>
    <property type="match status" value="10"/>
</dbReference>
<evidence type="ECO:0000256" key="4">
    <source>
        <dbReference type="ARBA" id="ARBA00022771"/>
    </source>
</evidence>
<proteinExistence type="predicted"/>
<keyword evidence="7" id="KW-0238">DNA-binding</keyword>
<evidence type="ECO:0000256" key="7">
    <source>
        <dbReference type="ARBA" id="ARBA00023125"/>
    </source>
</evidence>
<feature type="domain" description="C2H2-type" evidence="11">
    <location>
        <begin position="440"/>
        <end position="467"/>
    </location>
</feature>
<feature type="domain" description="C2H2-type" evidence="11">
    <location>
        <begin position="701"/>
        <end position="728"/>
    </location>
</feature>
<keyword evidence="4 10" id="KW-0863">Zinc-finger</keyword>
<dbReference type="Pfam" id="PF12874">
    <property type="entry name" value="zf-met"/>
    <property type="match status" value="1"/>
</dbReference>
<keyword evidence="3" id="KW-0677">Repeat</keyword>
<name>A0A9R1TVL1_9HYME</name>
<dbReference type="GO" id="GO:0010468">
    <property type="term" value="P:regulation of gene expression"/>
    <property type="evidence" value="ECO:0007669"/>
    <property type="project" value="TreeGrafter"/>
</dbReference>
<feature type="domain" description="C2H2-type" evidence="11">
    <location>
        <begin position="618"/>
        <end position="645"/>
    </location>
</feature>
<reference evidence="14" key="1">
    <citation type="submission" date="2025-08" db="UniProtKB">
        <authorList>
            <consortium name="RefSeq"/>
        </authorList>
    </citation>
    <scope>IDENTIFICATION</scope>
    <source>
        <strain evidence="14">USDA-PBARC FA_bdor</strain>
        <tissue evidence="14">Whole organism</tissue>
    </source>
</reference>
<feature type="domain" description="C2H2-type" evidence="11">
    <location>
        <begin position="591"/>
        <end position="613"/>
    </location>
</feature>
<dbReference type="SMART" id="SM00355">
    <property type="entry name" value="ZnF_C2H2"/>
    <property type="match status" value="14"/>
</dbReference>
<feature type="domain" description="C2H2-type" evidence="11">
    <location>
        <begin position="645"/>
        <end position="672"/>
    </location>
</feature>
<dbReference type="KEGG" id="fas:105263443"/>
<dbReference type="OrthoDB" id="40579at2759"/>
<dbReference type="Proteomes" id="UP000694866">
    <property type="component" value="Unplaced"/>
</dbReference>
<dbReference type="GO" id="GO:0008170">
    <property type="term" value="F:N-methyltransferase activity"/>
    <property type="evidence" value="ECO:0007669"/>
    <property type="project" value="UniProtKB-ARBA"/>
</dbReference>
<evidence type="ECO:0000256" key="1">
    <source>
        <dbReference type="ARBA" id="ARBA00004123"/>
    </source>
</evidence>
<evidence type="ECO:0000256" key="10">
    <source>
        <dbReference type="PROSITE-ProRule" id="PRU00042"/>
    </source>
</evidence>
<feature type="domain" description="SET" evidence="12">
    <location>
        <begin position="56"/>
        <end position="167"/>
    </location>
</feature>
<evidence type="ECO:0000256" key="9">
    <source>
        <dbReference type="ARBA" id="ARBA00023242"/>
    </source>
</evidence>
<keyword evidence="2" id="KW-0479">Metal-binding</keyword>
<evidence type="ECO:0000256" key="3">
    <source>
        <dbReference type="ARBA" id="ARBA00022737"/>
    </source>
</evidence>
<evidence type="ECO:0000259" key="12">
    <source>
        <dbReference type="PROSITE" id="PS50280"/>
    </source>
</evidence>
<dbReference type="GO" id="GO:0008757">
    <property type="term" value="F:S-adenosylmethionine-dependent methyltransferase activity"/>
    <property type="evidence" value="ECO:0007669"/>
    <property type="project" value="UniProtKB-ARBA"/>
</dbReference>
<feature type="domain" description="C2H2-type" evidence="11">
    <location>
        <begin position="265"/>
        <end position="289"/>
    </location>
</feature>
<evidence type="ECO:0000259" key="11">
    <source>
        <dbReference type="PROSITE" id="PS50157"/>
    </source>
</evidence>
<keyword evidence="6" id="KW-0805">Transcription regulation</keyword>
<dbReference type="Pfam" id="PF13894">
    <property type="entry name" value="zf-C2H2_4"/>
    <property type="match status" value="1"/>
</dbReference>
<dbReference type="InterPro" id="IPR013087">
    <property type="entry name" value="Znf_C2H2_type"/>
</dbReference>
<evidence type="ECO:0000256" key="2">
    <source>
        <dbReference type="ARBA" id="ARBA00022723"/>
    </source>
</evidence>
<dbReference type="InterPro" id="IPR001214">
    <property type="entry name" value="SET_dom"/>
</dbReference>
<evidence type="ECO:0000313" key="14">
    <source>
        <dbReference type="RefSeq" id="XP_011297968.1"/>
    </source>
</evidence>
<dbReference type="FunFam" id="3.30.160.60:FF:000446">
    <property type="entry name" value="Zinc finger protein"/>
    <property type="match status" value="2"/>
</dbReference>
<keyword evidence="8" id="KW-0804">Transcription</keyword>
<evidence type="ECO:0000313" key="13">
    <source>
        <dbReference type="Proteomes" id="UP000694866"/>
    </source>
</evidence>
<dbReference type="PANTHER" id="PTHR16515:SF2">
    <property type="entry name" value="PR DOMAIN ZINC FINGER PROTEIN 4"/>
    <property type="match status" value="1"/>
</dbReference>
<dbReference type="AlphaFoldDB" id="A0A9R1TVL1"/>
<dbReference type="InterPro" id="IPR036236">
    <property type="entry name" value="Znf_C2H2_sf"/>
</dbReference>